<evidence type="ECO:0000256" key="4">
    <source>
        <dbReference type="ARBA" id="ARBA00022840"/>
    </source>
</evidence>
<keyword evidence="4 6" id="KW-0067">ATP-binding</keyword>
<dbReference type="RefSeq" id="WP_221474422.1">
    <property type="nucleotide sequence ID" value="NZ_BAAAWZ010000001.1"/>
</dbReference>
<dbReference type="GO" id="GO:0016887">
    <property type="term" value="F:ATP hydrolysis activity"/>
    <property type="evidence" value="ECO:0007669"/>
    <property type="project" value="InterPro"/>
</dbReference>
<proteinExistence type="inferred from homology"/>
<dbReference type="GO" id="GO:0015833">
    <property type="term" value="P:peptide transport"/>
    <property type="evidence" value="ECO:0007669"/>
    <property type="project" value="InterPro"/>
</dbReference>
<dbReference type="FunFam" id="3.40.50.300:FF:000016">
    <property type="entry name" value="Oligopeptide ABC transporter ATP-binding component"/>
    <property type="match status" value="1"/>
</dbReference>
<protein>
    <submittedName>
        <fullName evidence="6">Oligopeptide/dipeptide ABC transporter ATP-binding protein</fullName>
    </submittedName>
</protein>
<sequence>MSDPAEELLDVRDLTVTYEAGRAMQWRRRPAVAVDAVSFDVRPGETLGLVGESGSGKSTIGRAILRLVDAASGTIHFDGLDVTALGHRTPLAYRREVQAVFQDPMSSLNPRHAVSQAVTTSLRRHGLGDRAKRAEVAAAAFERVGLSPAHLDRYSTELSGGQRQRVAIARALALEPRLVVCDEAVSALDVSTQSQIVNLLADLQESTGVSYLFITHDLRVVRHISHRIAVLHAGRLVELAPARLLFESPKHPYTRSLIAASPTTHPEGRERRRARRANYEVNRYEQSVIPRGGAGCPFRGRCASVMDVCHTTTPPVRRLADGSQVACHLYGTPPAGRAG</sequence>
<evidence type="ECO:0000259" key="5">
    <source>
        <dbReference type="PROSITE" id="PS50893"/>
    </source>
</evidence>
<gene>
    <name evidence="6" type="ORF">FHS22_006685</name>
</gene>
<keyword evidence="3" id="KW-0547">Nucleotide-binding</keyword>
<organism evidence="6 7">
    <name type="scientific">Planomonospora venezuelensis</name>
    <dbReference type="NCBI Taxonomy" id="1999"/>
    <lineage>
        <taxon>Bacteria</taxon>
        <taxon>Bacillati</taxon>
        <taxon>Actinomycetota</taxon>
        <taxon>Actinomycetes</taxon>
        <taxon>Streptosporangiales</taxon>
        <taxon>Streptosporangiaceae</taxon>
        <taxon>Planomonospora</taxon>
    </lineage>
</organism>
<name>A0A841DF53_PLAVE</name>
<evidence type="ECO:0000256" key="2">
    <source>
        <dbReference type="ARBA" id="ARBA00022448"/>
    </source>
</evidence>
<dbReference type="PROSITE" id="PS50893">
    <property type="entry name" value="ABC_TRANSPORTER_2"/>
    <property type="match status" value="1"/>
</dbReference>
<dbReference type="Proteomes" id="UP000562352">
    <property type="component" value="Unassembled WGS sequence"/>
</dbReference>
<dbReference type="Gene3D" id="3.40.50.300">
    <property type="entry name" value="P-loop containing nucleotide triphosphate hydrolases"/>
    <property type="match status" value="1"/>
</dbReference>
<dbReference type="PROSITE" id="PS00211">
    <property type="entry name" value="ABC_TRANSPORTER_1"/>
    <property type="match status" value="1"/>
</dbReference>
<dbReference type="InterPro" id="IPR027417">
    <property type="entry name" value="P-loop_NTPase"/>
</dbReference>
<dbReference type="InterPro" id="IPR013563">
    <property type="entry name" value="Oligopep_ABC_C"/>
</dbReference>
<keyword evidence="2" id="KW-0813">Transport</keyword>
<dbReference type="AlphaFoldDB" id="A0A841DF53"/>
<dbReference type="GO" id="GO:0005524">
    <property type="term" value="F:ATP binding"/>
    <property type="evidence" value="ECO:0007669"/>
    <property type="project" value="UniProtKB-KW"/>
</dbReference>
<comment type="similarity">
    <text evidence="1">Belongs to the ABC transporter superfamily.</text>
</comment>
<comment type="caution">
    <text evidence="6">The sequence shown here is derived from an EMBL/GenBank/DDBJ whole genome shotgun (WGS) entry which is preliminary data.</text>
</comment>
<dbReference type="PANTHER" id="PTHR43776">
    <property type="entry name" value="TRANSPORT ATP-BINDING PROTEIN"/>
    <property type="match status" value="1"/>
</dbReference>
<reference evidence="6 7" key="1">
    <citation type="submission" date="2020-08" db="EMBL/GenBank/DDBJ databases">
        <title>Genomic Encyclopedia of Type Strains, Phase III (KMG-III): the genomes of soil and plant-associated and newly described type strains.</title>
        <authorList>
            <person name="Whitman W."/>
        </authorList>
    </citation>
    <scope>NUCLEOTIDE SEQUENCE [LARGE SCALE GENOMIC DNA]</scope>
    <source>
        <strain evidence="6 7">CECT 3303</strain>
    </source>
</reference>
<dbReference type="SUPFAM" id="SSF52540">
    <property type="entry name" value="P-loop containing nucleoside triphosphate hydrolases"/>
    <property type="match status" value="1"/>
</dbReference>
<dbReference type="NCBIfam" id="TIGR01727">
    <property type="entry name" value="oligo_HPY"/>
    <property type="match status" value="1"/>
</dbReference>
<evidence type="ECO:0000256" key="3">
    <source>
        <dbReference type="ARBA" id="ARBA00022741"/>
    </source>
</evidence>
<dbReference type="CDD" id="cd03257">
    <property type="entry name" value="ABC_NikE_OppD_transporters"/>
    <property type="match status" value="1"/>
</dbReference>
<dbReference type="InterPro" id="IPR017871">
    <property type="entry name" value="ABC_transporter-like_CS"/>
</dbReference>
<dbReference type="SMART" id="SM00382">
    <property type="entry name" value="AAA"/>
    <property type="match status" value="1"/>
</dbReference>
<dbReference type="InterPro" id="IPR003593">
    <property type="entry name" value="AAA+_ATPase"/>
</dbReference>
<dbReference type="InterPro" id="IPR050319">
    <property type="entry name" value="ABC_transp_ATP-bind"/>
</dbReference>
<dbReference type="Pfam" id="PF08352">
    <property type="entry name" value="oligo_HPY"/>
    <property type="match status" value="1"/>
</dbReference>
<dbReference type="GO" id="GO:0055085">
    <property type="term" value="P:transmembrane transport"/>
    <property type="evidence" value="ECO:0007669"/>
    <property type="project" value="UniProtKB-ARBA"/>
</dbReference>
<dbReference type="EMBL" id="JACHJJ010000032">
    <property type="protein sequence ID" value="MBB5967383.1"/>
    <property type="molecule type" value="Genomic_DNA"/>
</dbReference>
<keyword evidence="7" id="KW-1185">Reference proteome</keyword>
<evidence type="ECO:0000313" key="6">
    <source>
        <dbReference type="EMBL" id="MBB5967383.1"/>
    </source>
</evidence>
<dbReference type="PANTHER" id="PTHR43776:SF7">
    <property type="entry name" value="D,D-DIPEPTIDE TRANSPORT ATP-BINDING PROTEIN DDPF-RELATED"/>
    <property type="match status" value="1"/>
</dbReference>
<feature type="domain" description="ABC transporter" evidence="5">
    <location>
        <begin position="9"/>
        <end position="258"/>
    </location>
</feature>
<accession>A0A841DF53</accession>
<evidence type="ECO:0000313" key="7">
    <source>
        <dbReference type="Proteomes" id="UP000562352"/>
    </source>
</evidence>
<dbReference type="Pfam" id="PF00005">
    <property type="entry name" value="ABC_tran"/>
    <property type="match status" value="1"/>
</dbReference>
<dbReference type="InterPro" id="IPR003439">
    <property type="entry name" value="ABC_transporter-like_ATP-bd"/>
</dbReference>
<evidence type="ECO:0000256" key="1">
    <source>
        <dbReference type="ARBA" id="ARBA00005417"/>
    </source>
</evidence>